<comment type="subcellular location">
    <subcellularLocation>
        <location evidence="2">Cell membrane</location>
        <topology evidence="2">Multi-pass membrane protein</topology>
    </subcellularLocation>
</comment>
<dbReference type="RefSeq" id="WP_108577601.1">
    <property type="nucleotide sequence ID" value="NZ_CP026952.1"/>
</dbReference>
<evidence type="ECO:0000256" key="5">
    <source>
        <dbReference type="ARBA" id="ARBA00022692"/>
    </source>
</evidence>
<dbReference type="EMBL" id="CP026952">
    <property type="protein sequence ID" value="AWB91956.1"/>
    <property type="molecule type" value="Genomic_DNA"/>
</dbReference>
<keyword evidence="6 10" id="KW-1278">Translocase</keyword>
<accession>A0A2S0WKT1</accession>
<evidence type="ECO:0000256" key="4">
    <source>
        <dbReference type="ARBA" id="ARBA00022475"/>
    </source>
</evidence>
<evidence type="ECO:0000313" key="12">
    <source>
        <dbReference type="Proteomes" id="UP000244384"/>
    </source>
</evidence>
<dbReference type="KEGG" id="aez:C3E78_06960"/>
<comment type="function">
    <text evidence="1 10">Part of cytochrome c oxidase, its function is unknown.</text>
</comment>
<name>A0A2S0WKT1_9ACTN</name>
<organism evidence="11 12">
    <name type="scientific">Aeromicrobium chenweiae</name>
    <dbReference type="NCBI Taxonomy" id="2079793"/>
    <lineage>
        <taxon>Bacteria</taxon>
        <taxon>Bacillati</taxon>
        <taxon>Actinomycetota</taxon>
        <taxon>Actinomycetes</taxon>
        <taxon>Propionibacteriales</taxon>
        <taxon>Nocardioidaceae</taxon>
        <taxon>Aeromicrobium</taxon>
    </lineage>
</organism>
<evidence type="ECO:0000256" key="2">
    <source>
        <dbReference type="ARBA" id="ARBA00004651"/>
    </source>
</evidence>
<dbReference type="Pfam" id="PF12270">
    <property type="entry name" value="Cyt_c_ox_IV"/>
    <property type="match status" value="1"/>
</dbReference>
<dbReference type="EC" id="7.1.1.9" evidence="10"/>
<keyword evidence="8 10" id="KW-0472">Membrane</keyword>
<evidence type="ECO:0000256" key="1">
    <source>
        <dbReference type="ARBA" id="ARBA00002536"/>
    </source>
</evidence>
<gene>
    <name evidence="11" type="ORF">C3E78_06960</name>
</gene>
<evidence type="ECO:0000256" key="8">
    <source>
        <dbReference type="ARBA" id="ARBA00023136"/>
    </source>
</evidence>
<keyword evidence="7" id="KW-1133">Transmembrane helix</keyword>
<dbReference type="InterPro" id="IPR021050">
    <property type="entry name" value="Cyt_c_oxidase_su4_actinobac"/>
</dbReference>
<evidence type="ECO:0000256" key="7">
    <source>
        <dbReference type="ARBA" id="ARBA00022989"/>
    </source>
</evidence>
<evidence type="ECO:0000256" key="9">
    <source>
        <dbReference type="ARBA" id="ARBA00047816"/>
    </source>
</evidence>
<comment type="similarity">
    <text evidence="3 10">Belongs to the cytochrome c oxidase bacterial subunit CtaF family.</text>
</comment>
<dbReference type="GO" id="GO:0005886">
    <property type="term" value="C:plasma membrane"/>
    <property type="evidence" value="ECO:0007669"/>
    <property type="project" value="UniProtKB-SubCell"/>
</dbReference>
<keyword evidence="4 10" id="KW-1003">Cell membrane</keyword>
<evidence type="ECO:0000256" key="3">
    <source>
        <dbReference type="ARBA" id="ARBA00006870"/>
    </source>
</evidence>
<sequence>MKSETWTIVAVGIFFALISPVYWVLSKDPTGTTALVMTTLLCVLLGFYLAVVARQIPDRPEDRSDGEIADGAGEQGFFPPYSWWPLFCASALAVVVLGVVIGWWLFIIGAVILAVNVCGWVFEYYRGIHAH</sequence>
<proteinExistence type="inferred from homology"/>
<reference evidence="12" key="1">
    <citation type="submission" date="2018-01" db="EMBL/GenBank/DDBJ databases">
        <authorList>
            <person name="Li J."/>
        </authorList>
    </citation>
    <scope>NUCLEOTIDE SEQUENCE [LARGE SCALE GENOMIC DNA]</scope>
    <source>
        <strain evidence="12">592</strain>
    </source>
</reference>
<dbReference type="Proteomes" id="UP000244384">
    <property type="component" value="Chromosome"/>
</dbReference>
<evidence type="ECO:0000313" key="11">
    <source>
        <dbReference type="EMBL" id="AWB91956.1"/>
    </source>
</evidence>
<dbReference type="GO" id="GO:0022900">
    <property type="term" value="P:electron transport chain"/>
    <property type="evidence" value="ECO:0007669"/>
    <property type="project" value="InterPro"/>
</dbReference>
<dbReference type="PIRSF" id="PIRSF017385">
    <property type="entry name" value="CtaF"/>
    <property type="match status" value="1"/>
</dbReference>
<comment type="catalytic activity">
    <reaction evidence="9 10">
        <text>4 Fe(II)-[cytochrome c] + O2 + 8 H(+)(in) = 4 Fe(III)-[cytochrome c] + 2 H2O + 4 H(+)(out)</text>
        <dbReference type="Rhea" id="RHEA:11436"/>
        <dbReference type="Rhea" id="RHEA-COMP:10350"/>
        <dbReference type="Rhea" id="RHEA-COMP:14399"/>
        <dbReference type="ChEBI" id="CHEBI:15377"/>
        <dbReference type="ChEBI" id="CHEBI:15378"/>
        <dbReference type="ChEBI" id="CHEBI:15379"/>
        <dbReference type="ChEBI" id="CHEBI:29033"/>
        <dbReference type="ChEBI" id="CHEBI:29034"/>
        <dbReference type="EC" id="7.1.1.9"/>
    </reaction>
</comment>
<evidence type="ECO:0000256" key="10">
    <source>
        <dbReference type="PIRNR" id="PIRNR017385"/>
    </source>
</evidence>
<keyword evidence="12" id="KW-1185">Reference proteome</keyword>
<dbReference type="AlphaFoldDB" id="A0A2S0WKT1"/>
<accession>A0A5F2ET49</accession>
<dbReference type="OrthoDB" id="5244617at2"/>
<keyword evidence="5" id="KW-0812">Transmembrane</keyword>
<evidence type="ECO:0000256" key="6">
    <source>
        <dbReference type="ARBA" id="ARBA00022967"/>
    </source>
</evidence>
<protein>
    <recommendedName>
        <fullName evidence="10">Cytochrome c oxidase polypeptide 4</fullName>
        <ecNumber evidence="10">7.1.1.9</ecNumber>
    </recommendedName>
    <alternativeName>
        <fullName evidence="10">Cytochrome aa3 subunit 4</fullName>
    </alternativeName>
    <alternativeName>
        <fullName evidence="10">Cytochrome c oxidase polypeptide IV</fullName>
    </alternativeName>
</protein>
<dbReference type="GO" id="GO:0004129">
    <property type="term" value="F:cytochrome-c oxidase activity"/>
    <property type="evidence" value="ECO:0007669"/>
    <property type="project" value="UniProtKB-EC"/>
</dbReference>
<comment type="subunit">
    <text evidence="10">Associates with subunits I, II and III to form cytochrome c oxidase.</text>
</comment>